<comment type="caution">
    <text evidence="1">The sequence shown here is derived from an EMBL/GenBank/DDBJ whole genome shotgun (WGS) entry which is preliminary data.</text>
</comment>
<dbReference type="PANTHER" id="PTHR33395:SF22">
    <property type="entry name" value="REVERSE TRANSCRIPTASE DOMAIN-CONTAINING PROTEIN"/>
    <property type="match status" value="1"/>
</dbReference>
<dbReference type="PANTHER" id="PTHR33395">
    <property type="entry name" value="TRANSCRIPTASE, PUTATIVE-RELATED-RELATED"/>
    <property type="match status" value="1"/>
</dbReference>
<feature type="non-terminal residue" evidence="1">
    <location>
        <position position="146"/>
    </location>
</feature>
<reference evidence="1" key="1">
    <citation type="submission" date="2020-04" db="EMBL/GenBank/DDBJ databases">
        <authorList>
            <person name="Alioto T."/>
            <person name="Alioto T."/>
            <person name="Gomez Garrido J."/>
        </authorList>
    </citation>
    <scope>NUCLEOTIDE SEQUENCE</scope>
    <source>
        <strain evidence="1">A484AB</strain>
    </source>
</reference>
<name>A0A7D9IAC5_PARCT</name>
<organism evidence="1 2">
    <name type="scientific">Paramuricea clavata</name>
    <name type="common">Red gorgonian</name>
    <name type="synonym">Violescent sea-whip</name>
    <dbReference type="NCBI Taxonomy" id="317549"/>
    <lineage>
        <taxon>Eukaryota</taxon>
        <taxon>Metazoa</taxon>
        <taxon>Cnidaria</taxon>
        <taxon>Anthozoa</taxon>
        <taxon>Octocorallia</taxon>
        <taxon>Malacalcyonacea</taxon>
        <taxon>Plexauridae</taxon>
        <taxon>Paramuricea</taxon>
    </lineage>
</organism>
<protein>
    <submittedName>
        <fullName evidence="1">Uncharacterized protein</fullName>
    </submittedName>
</protein>
<evidence type="ECO:0000313" key="2">
    <source>
        <dbReference type="Proteomes" id="UP001152795"/>
    </source>
</evidence>
<proteinExistence type="predicted"/>
<dbReference type="Proteomes" id="UP001152795">
    <property type="component" value="Unassembled WGS sequence"/>
</dbReference>
<accession>A0A7D9IAC5</accession>
<gene>
    <name evidence="1" type="ORF">PACLA_8A054183</name>
</gene>
<dbReference type="EMBL" id="CACRXK020003846">
    <property type="protein sequence ID" value="CAB4000479.1"/>
    <property type="molecule type" value="Genomic_DNA"/>
</dbReference>
<dbReference type="AlphaFoldDB" id="A0A7D9IAC5"/>
<sequence>MWKKVNELTNRNVKSTNINEISDDGNIVTDPREIANIFNNCFTDIGPKLAKDLPEHNQIPESYVKPINTIFRFQLVTETDVSKLLYTIKTTKVTGHDRISAKLLKDSADVIAKSLTTIFKKSILSGSFPDDMKIAIVSPIYKSDCK</sequence>
<keyword evidence="2" id="KW-1185">Reference proteome</keyword>
<dbReference type="OrthoDB" id="5985347at2759"/>
<evidence type="ECO:0000313" key="1">
    <source>
        <dbReference type="EMBL" id="CAB4000479.1"/>
    </source>
</evidence>